<organism evidence="2 3">
    <name type="scientific">Hermetia illucens</name>
    <name type="common">Black soldier fly</name>
    <dbReference type="NCBI Taxonomy" id="343691"/>
    <lineage>
        <taxon>Eukaryota</taxon>
        <taxon>Metazoa</taxon>
        <taxon>Ecdysozoa</taxon>
        <taxon>Arthropoda</taxon>
        <taxon>Hexapoda</taxon>
        <taxon>Insecta</taxon>
        <taxon>Pterygota</taxon>
        <taxon>Neoptera</taxon>
        <taxon>Endopterygota</taxon>
        <taxon>Diptera</taxon>
        <taxon>Brachycera</taxon>
        <taxon>Stratiomyomorpha</taxon>
        <taxon>Stratiomyidae</taxon>
        <taxon>Hermetiinae</taxon>
        <taxon>Hermetia</taxon>
    </lineage>
</organism>
<feature type="region of interest" description="Disordered" evidence="1">
    <location>
        <begin position="24"/>
        <end position="59"/>
    </location>
</feature>
<keyword evidence="3" id="KW-1185">Reference proteome</keyword>
<sequence>MYFDLQEDMEAKFGAIKNMIENDQAQARKSASENEGDTFAMDPRGNAENGGSVKGSHQTFAGECPQHILPDHFPASLASARIEI</sequence>
<evidence type="ECO:0000313" key="2">
    <source>
        <dbReference type="EMBL" id="CAD7087774.1"/>
    </source>
</evidence>
<dbReference type="AlphaFoldDB" id="A0A7R8UXJ0"/>
<dbReference type="Proteomes" id="UP000594454">
    <property type="component" value="Chromosome 4"/>
</dbReference>
<evidence type="ECO:0000256" key="1">
    <source>
        <dbReference type="SAM" id="MobiDB-lite"/>
    </source>
</evidence>
<evidence type="ECO:0000313" key="3">
    <source>
        <dbReference type="Proteomes" id="UP000594454"/>
    </source>
</evidence>
<protein>
    <submittedName>
        <fullName evidence="2">Uncharacterized protein</fullName>
    </submittedName>
</protein>
<accession>A0A7R8UXJ0</accession>
<gene>
    <name evidence="2" type="ORF">HERILL_LOCUS10456</name>
</gene>
<name>A0A7R8UXJ0_HERIL</name>
<proteinExistence type="predicted"/>
<dbReference type="InParanoid" id="A0A7R8UXJ0"/>
<dbReference type="EMBL" id="LR899012">
    <property type="protein sequence ID" value="CAD7087774.1"/>
    <property type="molecule type" value="Genomic_DNA"/>
</dbReference>
<reference evidence="2 3" key="1">
    <citation type="submission" date="2020-11" db="EMBL/GenBank/DDBJ databases">
        <authorList>
            <person name="Wallbank WR R."/>
            <person name="Pardo Diaz C."/>
            <person name="Kozak K."/>
            <person name="Martin S."/>
            <person name="Jiggins C."/>
            <person name="Moest M."/>
            <person name="Warren A I."/>
            <person name="Generalovic N T."/>
            <person name="Byers J.R.P. K."/>
            <person name="Montejo-Kovacevich G."/>
            <person name="Yen C E."/>
        </authorList>
    </citation>
    <scope>NUCLEOTIDE SEQUENCE [LARGE SCALE GENOMIC DNA]</scope>
</reference>